<keyword evidence="2" id="KW-1185">Reference proteome</keyword>
<dbReference type="AlphaFoldDB" id="A0A445GSB5"/>
<evidence type="ECO:0000313" key="2">
    <source>
        <dbReference type="Proteomes" id="UP000289340"/>
    </source>
</evidence>
<gene>
    <name evidence="1" type="ORF">D0Y65_040639</name>
</gene>
<sequence>MSGGGGGGVFVTWEEQVICQERGNRVIHFYLKDALGNSVLAVVGTERSVRHMMYVAPDHFLQAYGSTQPINAFKWRARREVVDWLTCLVSRNQSHHAGIWSSLCSVNHTVYIILACITTYMKVVFTCTLFMECCLWTFILRIYIDSLLSGFLSQFNLTSKFLSLSYLLLFTLSCFKMNFSNRNSATVALTSSSILFAFCSVDAENFCIATPGIKP</sequence>
<protein>
    <submittedName>
        <fullName evidence="1">Uncharacterized protein</fullName>
    </submittedName>
</protein>
<comment type="caution">
    <text evidence="1">The sequence shown here is derived from an EMBL/GenBank/DDBJ whole genome shotgun (WGS) entry which is preliminary data.</text>
</comment>
<accession>A0A445GSB5</accession>
<dbReference type="EMBL" id="QZWG01000015">
    <property type="protein sequence ID" value="RZB64171.1"/>
    <property type="molecule type" value="Genomic_DNA"/>
</dbReference>
<organism evidence="1 2">
    <name type="scientific">Glycine soja</name>
    <name type="common">Wild soybean</name>
    <dbReference type="NCBI Taxonomy" id="3848"/>
    <lineage>
        <taxon>Eukaryota</taxon>
        <taxon>Viridiplantae</taxon>
        <taxon>Streptophyta</taxon>
        <taxon>Embryophyta</taxon>
        <taxon>Tracheophyta</taxon>
        <taxon>Spermatophyta</taxon>
        <taxon>Magnoliopsida</taxon>
        <taxon>eudicotyledons</taxon>
        <taxon>Gunneridae</taxon>
        <taxon>Pentapetalae</taxon>
        <taxon>rosids</taxon>
        <taxon>fabids</taxon>
        <taxon>Fabales</taxon>
        <taxon>Fabaceae</taxon>
        <taxon>Papilionoideae</taxon>
        <taxon>50 kb inversion clade</taxon>
        <taxon>NPAAA clade</taxon>
        <taxon>indigoferoid/millettioid clade</taxon>
        <taxon>Phaseoleae</taxon>
        <taxon>Glycine</taxon>
        <taxon>Glycine subgen. Soja</taxon>
    </lineage>
</organism>
<proteinExistence type="predicted"/>
<reference evidence="1 2" key="1">
    <citation type="submission" date="2018-09" db="EMBL/GenBank/DDBJ databases">
        <title>A high-quality reference genome of wild soybean provides a powerful tool to mine soybean genomes.</title>
        <authorList>
            <person name="Xie M."/>
            <person name="Chung C.Y.L."/>
            <person name="Li M.-W."/>
            <person name="Wong F.-L."/>
            <person name="Chan T.-F."/>
            <person name="Lam H.-M."/>
        </authorList>
    </citation>
    <scope>NUCLEOTIDE SEQUENCE [LARGE SCALE GENOMIC DNA]</scope>
    <source>
        <strain evidence="2">cv. W05</strain>
        <tissue evidence="1">Hypocotyl of etiolated seedlings</tissue>
    </source>
</reference>
<dbReference type="Proteomes" id="UP000289340">
    <property type="component" value="Chromosome 15"/>
</dbReference>
<evidence type="ECO:0000313" key="1">
    <source>
        <dbReference type="EMBL" id="RZB64171.1"/>
    </source>
</evidence>
<name>A0A445GSB5_GLYSO</name>